<reference evidence="3 4" key="1">
    <citation type="submission" date="2020-08" db="EMBL/GenBank/DDBJ databases">
        <authorList>
            <person name="Newling K."/>
            <person name="Davey J."/>
            <person name="Forrester S."/>
        </authorList>
    </citation>
    <scope>NUCLEOTIDE SEQUENCE [LARGE SCALE GENOMIC DNA]</scope>
    <source>
        <strain evidence="4">Crithidia deanei Carvalho (ATCC PRA-265)</strain>
    </source>
</reference>
<sequence length="142" mass="16877">MRHHLSAHSLKDCVRYGTVLLQHHKQLTAINAQQKLLAPYRVIKQVKLAINKRYHAFQIFRIRLTLRSWTAISDLLVYCLFVTVTVLLYAIYRACRVGVNRAEERYRMMAIPILQTFEALEEAQQRRLELRKELEEDVVRTR</sequence>
<dbReference type="Proteomes" id="UP000515908">
    <property type="component" value="Chromosome 17"/>
</dbReference>
<proteinExistence type="predicted"/>
<evidence type="ECO:0000256" key="2">
    <source>
        <dbReference type="SAM" id="Phobius"/>
    </source>
</evidence>
<dbReference type="OrthoDB" id="272121at2759"/>
<keyword evidence="1" id="KW-0175">Coiled coil</keyword>
<dbReference type="EMBL" id="LR877161">
    <property type="protein sequence ID" value="CAD2220537.1"/>
    <property type="molecule type" value="Genomic_DNA"/>
</dbReference>
<keyword evidence="4" id="KW-1185">Reference proteome</keyword>
<protein>
    <submittedName>
        <fullName evidence="3">Uncharacterized protein</fullName>
    </submittedName>
</protein>
<evidence type="ECO:0000313" key="4">
    <source>
        <dbReference type="Proteomes" id="UP000515908"/>
    </source>
</evidence>
<evidence type="ECO:0000256" key="1">
    <source>
        <dbReference type="SAM" id="Coils"/>
    </source>
</evidence>
<keyword evidence="2" id="KW-0472">Membrane</keyword>
<dbReference type="AlphaFoldDB" id="A0A7G2CN88"/>
<name>A0A7G2CN88_9TRYP</name>
<evidence type="ECO:0000313" key="3">
    <source>
        <dbReference type="EMBL" id="CAD2220537.1"/>
    </source>
</evidence>
<keyword evidence="2" id="KW-1133">Transmembrane helix</keyword>
<keyword evidence="2" id="KW-0812">Transmembrane</keyword>
<gene>
    <name evidence="3" type="ORF">ADEAN_000805900</name>
</gene>
<dbReference type="VEuPathDB" id="TriTrypDB:ADEAN_000805900"/>
<feature type="coiled-coil region" evidence="1">
    <location>
        <begin position="113"/>
        <end position="140"/>
    </location>
</feature>
<accession>A0A7G2CN88</accession>
<organism evidence="3 4">
    <name type="scientific">Angomonas deanei</name>
    <dbReference type="NCBI Taxonomy" id="59799"/>
    <lineage>
        <taxon>Eukaryota</taxon>
        <taxon>Discoba</taxon>
        <taxon>Euglenozoa</taxon>
        <taxon>Kinetoplastea</taxon>
        <taxon>Metakinetoplastina</taxon>
        <taxon>Trypanosomatida</taxon>
        <taxon>Trypanosomatidae</taxon>
        <taxon>Strigomonadinae</taxon>
        <taxon>Angomonas</taxon>
    </lineage>
</organism>
<feature type="transmembrane region" description="Helical" evidence="2">
    <location>
        <begin position="71"/>
        <end position="92"/>
    </location>
</feature>